<comment type="caution">
    <text evidence="1">The sequence shown here is derived from an EMBL/GenBank/DDBJ whole genome shotgun (WGS) entry which is preliminary data.</text>
</comment>
<evidence type="ECO:0000313" key="1">
    <source>
        <dbReference type="EMBL" id="GAA5104511.1"/>
    </source>
</evidence>
<dbReference type="EMBL" id="BAABHY010000001">
    <property type="protein sequence ID" value="GAA5104511.1"/>
    <property type="molecule type" value="Genomic_DNA"/>
</dbReference>
<name>A0ABP9MYE8_9GAMM</name>
<reference evidence="2" key="1">
    <citation type="journal article" date="2019" name="Int. J. Syst. Evol. Microbiol.">
        <title>The Global Catalogue of Microorganisms (GCM) 10K type strain sequencing project: providing services to taxonomists for standard genome sequencing and annotation.</title>
        <authorList>
            <consortium name="The Broad Institute Genomics Platform"/>
            <consortium name="The Broad Institute Genome Sequencing Center for Infectious Disease"/>
            <person name="Wu L."/>
            <person name="Ma J."/>
        </authorList>
    </citation>
    <scope>NUCLEOTIDE SEQUENCE [LARGE SCALE GENOMIC DNA]</scope>
    <source>
        <strain evidence="2">JCM 18050</strain>
    </source>
</reference>
<accession>A0ABP9MYE8</accession>
<sequence>MITTNSVQLTGKTLQSATPTIMCDSLSRLTIEIVQDRLVMWGKFHRYGSRCGYQRMSAFWKSVNSIKTTVFIEKEVDVVDEILRSLKHSSCRKEQQQYAVLEAYYKGADLVVDGYDWSQKLTVREIAEYLNLPKSTVANRKKLAEHYVLNQLLNKS</sequence>
<keyword evidence="2" id="KW-1185">Reference proteome</keyword>
<evidence type="ECO:0000313" key="2">
    <source>
        <dbReference type="Proteomes" id="UP001500171"/>
    </source>
</evidence>
<dbReference type="Proteomes" id="UP001500171">
    <property type="component" value="Unassembled WGS sequence"/>
</dbReference>
<organism evidence="1 2">
    <name type="scientific">Orbus sasakiae</name>
    <dbReference type="NCBI Taxonomy" id="1078475"/>
    <lineage>
        <taxon>Bacteria</taxon>
        <taxon>Pseudomonadati</taxon>
        <taxon>Pseudomonadota</taxon>
        <taxon>Gammaproteobacteria</taxon>
        <taxon>Orbales</taxon>
        <taxon>Orbaceae</taxon>
        <taxon>Orbus</taxon>
    </lineage>
</organism>
<protein>
    <submittedName>
        <fullName evidence="1">Uncharacterized protein</fullName>
    </submittedName>
</protein>
<gene>
    <name evidence="1" type="ORF">GCM10023211_02280</name>
</gene>
<proteinExistence type="predicted"/>